<feature type="domain" description="Pullulanase Ins" evidence="10">
    <location>
        <begin position="646"/>
        <end position="720"/>
    </location>
</feature>
<evidence type="ECO:0000259" key="7">
    <source>
        <dbReference type="Pfam" id="PF03714"/>
    </source>
</evidence>
<dbReference type="Pfam" id="PF03714">
    <property type="entry name" value="PUD"/>
    <property type="match status" value="1"/>
</dbReference>
<dbReference type="CDD" id="cd10315">
    <property type="entry name" value="CBM41_pullulanase"/>
    <property type="match status" value="1"/>
</dbReference>
<keyword evidence="4" id="KW-0326">Glycosidase</keyword>
<name>A0ABU9FNZ7_9VIBR</name>
<dbReference type="Gene3D" id="2.60.40.1180">
    <property type="entry name" value="Golgi alpha-mannosidase II"/>
    <property type="match status" value="1"/>
</dbReference>
<dbReference type="SUPFAM" id="SSF51445">
    <property type="entry name" value="(Trans)glycosidases"/>
    <property type="match status" value="1"/>
</dbReference>
<organism evidence="11 12">
    <name type="scientific">Vibrio echinoideorum</name>
    <dbReference type="NCBI Taxonomy" id="2100116"/>
    <lineage>
        <taxon>Bacteria</taxon>
        <taxon>Pseudomonadati</taxon>
        <taxon>Pseudomonadota</taxon>
        <taxon>Gammaproteobacteria</taxon>
        <taxon>Vibrionales</taxon>
        <taxon>Vibrionaceae</taxon>
        <taxon>Vibrio</taxon>
    </lineage>
</organism>
<dbReference type="CDD" id="cd11341">
    <property type="entry name" value="AmyAc_Pullulanase_LD-like"/>
    <property type="match status" value="1"/>
</dbReference>
<evidence type="ECO:0000256" key="4">
    <source>
        <dbReference type="ARBA" id="ARBA00023295"/>
    </source>
</evidence>
<evidence type="ECO:0000313" key="12">
    <source>
        <dbReference type="Proteomes" id="UP001377160"/>
    </source>
</evidence>
<comment type="caution">
    <text evidence="11">The sequence shown here is derived from an EMBL/GenBank/DDBJ whole genome shotgun (WGS) entry which is preliminary data.</text>
</comment>
<sequence>MNTKTFKLSTLSKAMLPILTATVIAGCNDDDSSNYTAPTPSTSVPAEVELAPNVALPSAAATPAATEISVSYIADTTSTVSRMANATTDFSQWVLECGDKSFTATSSDNFGPTWLVTATEAQGACNISDGTTQQAAVTLDSSDAGKSLGVTHTGDKVEGSRQDTMMMAHGLDQTGTDVKLPEVAAPGELPAPPSGHFALHLYDALGDYKEEGAEKNGYANLNLHIWNNANCAAAGEDYLNGGWDDVSVTPDASDEFGPVWYVPVTDDATQCFNVIFRNANKDKLIGNDLVIDISGQADNPGVTYIPGSGTSYPTRDDAFAVGGPSSEFTIDTVGAILLDDNTMVWRAGSGADLVQIMFSSNGKYDVSENGVVTGASIKLTGATLTEAQKAQFPHLADYPAFEVPDLPTDLSLASLMKGSLIAIASSNGAANEPSELRSSTAIQFAGAIDAIFAEDAADLEYGPIYGDDGVTFRLWAPTASEVELVVYNSDKSEASRHAMTEDTASGSWSVELETDAVDNKFYRYAMKVFQPREQKGYGYEVTDPYSVSLSTNSLYSQAIDLDSDDLKPAGWDGLDAPHSQNPENGDLSNMVIYESHVRDFSAQDASTDNKGKYLAFTEQNSVPVNHLKELSDAGMTHLHLMPVFDIATINEDPDQVANINEPFSKLCSLNASVEKDDRFSGYCTSGGTIADAFEELKASDSKENPVVEGLNEYVRSVDSYNWGYDPFHYTVPEGSYSSDAEGTARILEFREMVKSVKEDIGMNVVVDVVYNHTNASGMNDKSVLDKVVPLYYQRLVPDTGLVETSTCCENTAPENAMFAKLIDDSIQTWVEAYKIDAFRWDLMGHHPLSQMEQTLAAAREVNSEVYFYGEGWNFGEVENNKRFVQATQPNLGGTGIGSFSDRLRDAVRGGSPFDEANGIRETQGFATGAAVLPNELSRDAEGNVSDAELARALHQTDLTRLGMAGNLKKFKMVDYEGTTQVGSSIDYNGQQAGYAEQPWEVQNYVSKHDNQTFWDINMYKVPSEASVEVRVQMQSVGMATVLLGQAMPFNHMGGELLRSKSMQRDSYDYGDWYNLVDFTLADNNWNKGLPAKDKDFANYDLISQVTADVNAHPQAKDLELMYSNYKEMLRIRSASDLMTLPSAEEIMKRVDFRNSGKGQTPGLIVMTIDNGSTQTTDLDSSLDSIVVVINASPETQVVGDFVDHESNAIELAGFALSEEHVDGGVAGASQFAEGKFSVPAWSSAVFVQARNGERGLGLPVSEKLDDLPPFGNTKIYIAGDFPAASWDPSTIEVPYANGGLYTVQLGLAKDTGYKFTKGSWDTEISCGGDNCPSNFSEMGMYEFTLDATNAETPVVVDAVLSESYVGKTWFIPGTISGDWAHGDAQKMTSDADKPEMISFTTAELTAGETTQFKMTCGNWGECEHAFNDVVQGSESLEITDSSGNIAFTPATAGSYQVAFNILNKELTITAK</sequence>
<dbReference type="SUPFAM" id="SSF81296">
    <property type="entry name" value="E set domains"/>
    <property type="match status" value="2"/>
</dbReference>
<evidence type="ECO:0000313" key="11">
    <source>
        <dbReference type="EMBL" id="MEL0607926.1"/>
    </source>
</evidence>
<dbReference type="Gene3D" id="2.60.40.3620">
    <property type="match status" value="1"/>
</dbReference>
<reference evidence="11 12" key="1">
    <citation type="submission" date="2024-02" db="EMBL/GenBank/DDBJ databases">
        <title>Bacteria isolated from the canopy kelp, Nereocystis luetkeana.</title>
        <authorList>
            <person name="Pfister C.A."/>
            <person name="Younker I.T."/>
            <person name="Light S.H."/>
        </authorList>
    </citation>
    <scope>NUCLEOTIDE SEQUENCE [LARGE SCALE GENOMIC DNA]</scope>
    <source>
        <strain evidence="11 12">TI.1.15</strain>
    </source>
</reference>
<dbReference type="Pfam" id="PF02922">
    <property type="entry name" value="CBM_48"/>
    <property type="match status" value="1"/>
</dbReference>
<dbReference type="EMBL" id="JBANDX010000003">
    <property type="protein sequence ID" value="MEL0607926.1"/>
    <property type="molecule type" value="Genomic_DNA"/>
</dbReference>
<evidence type="ECO:0000259" key="6">
    <source>
        <dbReference type="Pfam" id="PF02922"/>
    </source>
</evidence>
<dbReference type="InterPro" id="IPR004193">
    <property type="entry name" value="Glyco_hydro_13_N"/>
</dbReference>
<dbReference type="InterPro" id="IPR041111">
    <property type="entry name" value="Pullulanase_Ins"/>
</dbReference>
<evidence type="ECO:0000259" key="10">
    <source>
        <dbReference type="Pfam" id="PF18494"/>
    </source>
</evidence>
<feature type="domain" description="Pullulanase N2" evidence="9">
    <location>
        <begin position="335"/>
        <end position="449"/>
    </location>
</feature>
<dbReference type="InterPro" id="IPR013784">
    <property type="entry name" value="Carb-bd-like_fold"/>
</dbReference>
<dbReference type="Pfam" id="PF18494">
    <property type="entry name" value="Pullulanase_Ins"/>
    <property type="match status" value="1"/>
</dbReference>
<dbReference type="InterPro" id="IPR005323">
    <property type="entry name" value="CBM41_pullulanase"/>
</dbReference>
<dbReference type="RefSeq" id="WP_341634623.1">
    <property type="nucleotide sequence ID" value="NZ_JBANDX010000003.1"/>
</dbReference>
<dbReference type="Gene3D" id="3.20.20.80">
    <property type="entry name" value="Glycosidases"/>
    <property type="match status" value="1"/>
</dbReference>
<keyword evidence="12" id="KW-1185">Reference proteome</keyword>
<proteinExistence type="inferred from homology"/>
<comment type="similarity">
    <text evidence="1">Belongs to the glycosyl hydrolase 13 family.</text>
</comment>
<evidence type="ECO:0000256" key="2">
    <source>
        <dbReference type="ARBA" id="ARBA00022729"/>
    </source>
</evidence>
<dbReference type="InterPro" id="IPR011839">
    <property type="entry name" value="Pullul_strch"/>
</dbReference>
<dbReference type="Gene3D" id="2.60.40.10">
    <property type="entry name" value="Immunoglobulins"/>
    <property type="match status" value="1"/>
</dbReference>
<dbReference type="InterPro" id="IPR014756">
    <property type="entry name" value="Ig_E-set"/>
</dbReference>
<feature type="domain" description="Pullulanase carbohydrate-binding module 41" evidence="7">
    <location>
        <begin position="216"/>
        <end position="295"/>
    </location>
</feature>
<dbReference type="PANTHER" id="PTHR43002">
    <property type="entry name" value="GLYCOGEN DEBRANCHING ENZYME"/>
    <property type="match status" value="1"/>
</dbReference>
<evidence type="ECO:0000256" key="5">
    <source>
        <dbReference type="SAM" id="SignalP"/>
    </source>
</evidence>
<dbReference type="Pfam" id="PF17967">
    <property type="entry name" value="Pullulanase_N2"/>
    <property type="match status" value="1"/>
</dbReference>
<evidence type="ECO:0000256" key="1">
    <source>
        <dbReference type="ARBA" id="ARBA00008061"/>
    </source>
</evidence>
<dbReference type="InterPro" id="IPR024561">
    <property type="entry name" value="Pullul_strch_C"/>
</dbReference>
<dbReference type="Proteomes" id="UP001377160">
    <property type="component" value="Unassembled WGS sequence"/>
</dbReference>
<keyword evidence="3" id="KW-0378">Hydrolase</keyword>
<accession>A0ABU9FNZ7</accession>
<dbReference type="InterPro" id="IPR013783">
    <property type="entry name" value="Ig-like_fold"/>
</dbReference>
<dbReference type="InterPro" id="IPR017853">
    <property type="entry name" value="GH"/>
</dbReference>
<feature type="chain" id="PRO_5045058880" evidence="5">
    <location>
        <begin position="26"/>
        <end position="1471"/>
    </location>
</feature>
<dbReference type="PROSITE" id="PS51257">
    <property type="entry name" value="PROKAR_LIPOPROTEIN"/>
    <property type="match status" value="1"/>
</dbReference>
<evidence type="ECO:0000256" key="3">
    <source>
        <dbReference type="ARBA" id="ARBA00022801"/>
    </source>
</evidence>
<dbReference type="SUPFAM" id="SSF49452">
    <property type="entry name" value="Starch-binding domain-like"/>
    <property type="match status" value="1"/>
</dbReference>
<evidence type="ECO:0000259" key="8">
    <source>
        <dbReference type="Pfam" id="PF11852"/>
    </source>
</evidence>
<dbReference type="CDD" id="cd02860">
    <property type="entry name" value="E_set_Pullulanase"/>
    <property type="match status" value="1"/>
</dbReference>
<feature type="domain" description="Glycoside hydrolase family 13 N-terminal" evidence="6">
    <location>
        <begin position="461"/>
        <end position="546"/>
    </location>
</feature>
<dbReference type="InterPro" id="IPR013780">
    <property type="entry name" value="Glyco_hydro_b"/>
</dbReference>
<dbReference type="SUPFAM" id="SSF51011">
    <property type="entry name" value="Glycosyl hydrolase domain"/>
    <property type="match status" value="1"/>
</dbReference>
<protein>
    <submittedName>
        <fullName evidence="11">Pullulanase-type alpha-1,6-glucosidase</fullName>
    </submittedName>
</protein>
<feature type="domain" description="Alpha-1,6-glucosidases pullulanase-type C-terminal" evidence="8">
    <location>
        <begin position="1081"/>
        <end position="1248"/>
    </location>
</feature>
<keyword evidence="2 5" id="KW-0732">Signal</keyword>
<dbReference type="NCBIfam" id="TIGR02103">
    <property type="entry name" value="pullul_strch"/>
    <property type="match status" value="1"/>
</dbReference>
<dbReference type="InterPro" id="IPR040671">
    <property type="entry name" value="Pullulanase_N2"/>
</dbReference>
<feature type="signal peptide" evidence="5">
    <location>
        <begin position="1"/>
        <end position="25"/>
    </location>
</feature>
<dbReference type="Gene3D" id="2.60.40.1110">
    <property type="match status" value="1"/>
</dbReference>
<dbReference type="Gene3D" id="2.60.40.1130">
    <property type="entry name" value="Rab geranylgeranyltransferase alpha-subunit, insert domain"/>
    <property type="match status" value="1"/>
</dbReference>
<evidence type="ECO:0000259" key="9">
    <source>
        <dbReference type="Pfam" id="PF17967"/>
    </source>
</evidence>
<dbReference type="Pfam" id="PF11852">
    <property type="entry name" value="Pullul_strch_C"/>
    <property type="match status" value="1"/>
</dbReference>
<gene>
    <name evidence="11" type="primary">pulA</name>
    <name evidence="11" type="ORF">V8Z71_06350</name>
</gene>